<feature type="domain" description="SAV-6107-like HEPN" evidence="1">
    <location>
        <begin position="7"/>
        <end position="94"/>
    </location>
</feature>
<accession>A0A553K2G6</accession>
<dbReference type="EMBL" id="VKKG01000002">
    <property type="protein sequence ID" value="TRY18878.1"/>
    <property type="molecule type" value="Genomic_DNA"/>
</dbReference>
<organism evidence="2 3">
    <name type="scientific">Tessaracoccus rhinocerotis</name>
    <dbReference type="NCBI Taxonomy" id="1689449"/>
    <lineage>
        <taxon>Bacteria</taxon>
        <taxon>Bacillati</taxon>
        <taxon>Actinomycetota</taxon>
        <taxon>Actinomycetes</taxon>
        <taxon>Propionibacteriales</taxon>
        <taxon>Propionibacteriaceae</taxon>
        <taxon>Tessaracoccus</taxon>
    </lineage>
</organism>
<proteinExistence type="predicted"/>
<dbReference type="RefSeq" id="WP_143937770.1">
    <property type="nucleotide sequence ID" value="NZ_VKKG01000002.1"/>
</dbReference>
<evidence type="ECO:0000259" key="1">
    <source>
        <dbReference type="Pfam" id="PF18726"/>
    </source>
</evidence>
<dbReference type="Pfam" id="PF18726">
    <property type="entry name" value="HEPN_SAV_6107"/>
    <property type="match status" value="1"/>
</dbReference>
<sequence>MATTDPTPRPADRYVHAHRQAEQVALKVISASPRRFRGRHDVWELLGLVAPELGEWASFFGYLSTRVEVAAAGEHAIISAREADDLARDLERFCVDAARRVRRVGERGAS</sequence>
<keyword evidence="3" id="KW-1185">Reference proteome</keyword>
<dbReference type="Proteomes" id="UP000317638">
    <property type="component" value="Unassembled WGS sequence"/>
</dbReference>
<name>A0A553K2G6_9ACTN</name>
<evidence type="ECO:0000313" key="2">
    <source>
        <dbReference type="EMBL" id="TRY18878.1"/>
    </source>
</evidence>
<gene>
    <name evidence="2" type="ORF">FOJ82_07145</name>
</gene>
<comment type="caution">
    <text evidence="2">The sequence shown here is derived from an EMBL/GenBank/DDBJ whole genome shotgun (WGS) entry which is preliminary data.</text>
</comment>
<dbReference type="InterPro" id="IPR040891">
    <property type="entry name" value="HEPN_SAV_6107"/>
</dbReference>
<protein>
    <recommendedName>
        <fullName evidence="1">SAV-6107-like HEPN domain-containing protein</fullName>
    </recommendedName>
</protein>
<evidence type="ECO:0000313" key="3">
    <source>
        <dbReference type="Proteomes" id="UP000317638"/>
    </source>
</evidence>
<dbReference type="AlphaFoldDB" id="A0A553K2G6"/>
<dbReference type="OrthoDB" id="3731052at2"/>
<reference evidence="2 3" key="1">
    <citation type="submission" date="2019-07" db="EMBL/GenBank/DDBJ databases">
        <authorList>
            <person name="Zhou L.-Y."/>
        </authorList>
    </citation>
    <scope>NUCLEOTIDE SEQUENCE [LARGE SCALE GENOMIC DNA]</scope>
    <source>
        <strain evidence="2 3">YIM 101269</strain>
    </source>
</reference>